<proteinExistence type="predicted"/>
<feature type="transmembrane region" description="Helical" evidence="5">
    <location>
        <begin position="646"/>
        <end position="670"/>
    </location>
</feature>
<dbReference type="Gene3D" id="1.20.1740.10">
    <property type="entry name" value="Amino acid/polyamine transporter I"/>
    <property type="match status" value="1"/>
</dbReference>
<dbReference type="Pfam" id="PF03522">
    <property type="entry name" value="SLC12"/>
    <property type="match status" value="2"/>
</dbReference>
<name>A0ABY7EQK5_MYAAR</name>
<dbReference type="EMBL" id="CP111019">
    <property type="protein sequence ID" value="WAR12275.1"/>
    <property type="molecule type" value="Genomic_DNA"/>
</dbReference>
<feature type="transmembrane region" description="Helical" evidence="5">
    <location>
        <begin position="488"/>
        <end position="507"/>
    </location>
</feature>
<dbReference type="InterPro" id="IPR006797">
    <property type="entry name" value="PRELI/MSF1_dom"/>
</dbReference>
<dbReference type="InterPro" id="IPR004841">
    <property type="entry name" value="AA-permease/SLC12A_dom"/>
</dbReference>
<dbReference type="Pfam" id="PF00324">
    <property type="entry name" value="AA_permease"/>
    <property type="match status" value="2"/>
</dbReference>
<reference evidence="7" key="1">
    <citation type="submission" date="2022-11" db="EMBL/GenBank/DDBJ databases">
        <title>Centuries of genome instability and evolution in soft-shell clam transmissible cancer (bioRxiv).</title>
        <authorList>
            <person name="Hart S.F.M."/>
            <person name="Yonemitsu M.A."/>
            <person name="Giersch R.M."/>
            <person name="Beal B.F."/>
            <person name="Arriagada G."/>
            <person name="Davis B.W."/>
            <person name="Ostrander E.A."/>
            <person name="Goff S.P."/>
            <person name="Metzger M.J."/>
        </authorList>
    </citation>
    <scope>NUCLEOTIDE SEQUENCE</scope>
    <source>
        <strain evidence="7">MELC-2E11</strain>
        <tissue evidence="7">Siphon/mantle</tissue>
    </source>
</reference>
<feature type="transmembrane region" description="Helical" evidence="5">
    <location>
        <begin position="213"/>
        <end position="237"/>
    </location>
</feature>
<evidence type="ECO:0000313" key="8">
    <source>
        <dbReference type="Proteomes" id="UP001164746"/>
    </source>
</evidence>
<keyword evidence="3 5" id="KW-1133">Transmembrane helix</keyword>
<evidence type="ECO:0000256" key="1">
    <source>
        <dbReference type="ARBA" id="ARBA00004141"/>
    </source>
</evidence>
<dbReference type="Pfam" id="PF04707">
    <property type="entry name" value="PRELI"/>
    <property type="match status" value="1"/>
</dbReference>
<dbReference type="InterPro" id="IPR004842">
    <property type="entry name" value="SLC12A_fam"/>
</dbReference>
<dbReference type="PROSITE" id="PS50904">
    <property type="entry name" value="PRELI_MSF1"/>
    <property type="match status" value="1"/>
</dbReference>
<sequence length="1115" mass="124087">MGHVPTFCKLVSAMSSSSILRGIFIVWVLASFCSVLISMSNMYLLGVICQNIQMSFNKSILYLKAFIFPKFKEFWIARSYNLAFVCRGVNAEGINEPWELVVRAQFRKYPNKLNQAVEGIDVVDRTVDQAGVLRSHRLLTTRWGLPGWATKILHVGACGHLYASEHSAVSATNRVMKLESKNIIGSDGLGYGSEHSEVNPQAKSMEMKTRNTTLTSISMSAIATNGIVPAGGSYFMISRALGPEFGGAVGCLFYLGFTVAGSMYVIGAIEILVTFIAPNISLFGDVTELSNAINNYRVYGTCLLLLLFLLCFVGVQFVAKFGPVSLFCVIISIICIYIGLFIASPERSVKICYLGERLLTLASVTVNGTMMCTRNESGPLFARYCTVRENGTFCDPYFLEHETRLVPGIPGFTSGNFIENIPHRYTEKGNIIGQTVPGDRDRGEIIADLTSTFTVLMAIYFPSVTGIMTGSNMSGDLKDAQKSIPTGTIAAVLSTSAVYLSLTLGFASCIEGDLLRDKLGESLGGGLVVAYVAWPTKWMVLIGAFLSTIGAGLQSINTAPRLLYAISKDGIVPFLKVFSVTKRGEPFYALLLTVGIAEAGVLVGNLDHVTPVITMFFLMCYLFVNMACAVQTLLRAPSWRPRYKFYHWSLSLIGVGLCTTLMIISSWYFALAAFVLAGGIYKYIEYKGAEKEWGDGIRGMAMSLARYSLLKVQQSKPHTKNWRPQMLVLSKLNDHLIPKYQKMITLAGQLKAGKGFVLVCSVLDGDVKRRAPDIDRARENIQKVMEQENVKGFKDVLVSKSLLDGLSYLVQTAGLGGLRPNTVMIGWPEDWRHAQNNDTHNIPYKHFIHTVEVIEAMGKALLVVKDSTEFPDNQTKMRGTIDVWWIVHDGGLLLLLPYLLRQHRAWKNCKLRVFTVAQIEENTIQLKKDLQKFMYQLRIEAEVEVVELSETDISEYTYERTLEMEQRAEMLNKLKDRRESATQRQLETVDNIRRGSRHEIKIDLPHVEDDGETQQYTFTPSSSKRPSTMKFLAEPVNRHIPTEENVHQMHTAVRLNELIRANSCDAQLVIVNLPPPPHVGATDDNNMEFLEVLTEDVGRVLMVRGSGTEVITIYS</sequence>
<gene>
    <name evidence="7" type="ORF">MAR_026455</name>
</gene>
<evidence type="ECO:0000256" key="3">
    <source>
        <dbReference type="ARBA" id="ARBA00022989"/>
    </source>
</evidence>
<accession>A0ABY7EQK5</accession>
<feature type="domain" description="PRELI/MSF1" evidence="6">
    <location>
        <begin position="83"/>
        <end position="263"/>
    </location>
</feature>
<dbReference type="PANTHER" id="PTHR11827">
    <property type="entry name" value="SOLUTE CARRIER FAMILY 12, CATION COTRANSPORTERS"/>
    <property type="match status" value="1"/>
</dbReference>
<evidence type="ECO:0000256" key="2">
    <source>
        <dbReference type="ARBA" id="ARBA00022692"/>
    </source>
</evidence>
<feature type="transmembrane region" description="Helical" evidence="5">
    <location>
        <begin position="24"/>
        <end position="49"/>
    </location>
</feature>
<dbReference type="PANTHER" id="PTHR11827:SF73">
    <property type="entry name" value="KAZACHOC, ISOFORM G"/>
    <property type="match status" value="1"/>
</dbReference>
<feature type="transmembrane region" description="Helical" evidence="5">
    <location>
        <begin position="252"/>
        <end position="277"/>
    </location>
</feature>
<keyword evidence="8" id="KW-1185">Reference proteome</keyword>
<evidence type="ECO:0000313" key="7">
    <source>
        <dbReference type="EMBL" id="WAR12275.1"/>
    </source>
</evidence>
<keyword evidence="4 5" id="KW-0472">Membrane</keyword>
<dbReference type="Proteomes" id="UP001164746">
    <property type="component" value="Chromosome 8"/>
</dbReference>
<evidence type="ECO:0000256" key="4">
    <source>
        <dbReference type="ARBA" id="ARBA00023136"/>
    </source>
</evidence>
<protein>
    <submittedName>
        <fullName evidence="7">S12A6-like protein</fullName>
    </submittedName>
</protein>
<dbReference type="InterPro" id="IPR018491">
    <property type="entry name" value="SLC12_C"/>
</dbReference>
<feature type="transmembrane region" description="Helical" evidence="5">
    <location>
        <begin position="519"/>
        <end position="534"/>
    </location>
</feature>
<comment type="subcellular location">
    <subcellularLocation>
        <location evidence="1">Membrane</location>
        <topology evidence="1">Multi-pass membrane protein</topology>
    </subcellularLocation>
</comment>
<evidence type="ECO:0000256" key="5">
    <source>
        <dbReference type="SAM" id="Phobius"/>
    </source>
</evidence>
<feature type="transmembrane region" description="Helical" evidence="5">
    <location>
        <begin position="445"/>
        <end position="468"/>
    </location>
</feature>
<keyword evidence="2 5" id="KW-0812">Transmembrane</keyword>
<organism evidence="7 8">
    <name type="scientific">Mya arenaria</name>
    <name type="common">Soft-shell clam</name>
    <dbReference type="NCBI Taxonomy" id="6604"/>
    <lineage>
        <taxon>Eukaryota</taxon>
        <taxon>Metazoa</taxon>
        <taxon>Spiralia</taxon>
        <taxon>Lophotrochozoa</taxon>
        <taxon>Mollusca</taxon>
        <taxon>Bivalvia</taxon>
        <taxon>Autobranchia</taxon>
        <taxon>Heteroconchia</taxon>
        <taxon>Euheterodonta</taxon>
        <taxon>Imparidentia</taxon>
        <taxon>Neoheterodontei</taxon>
        <taxon>Myida</taxon>
        <taxon>Myoidea</taxon>
        <taxon>Myidae</taxon>
        <taxon>Mya</taxon>
    </lineage>
</organism>
<evidence type="ECO:0000259" key="6">
    <source>
        <dbReference type="PROSITE" id="PS50904"/>
    </source>
</evidence>
<feature type="transmembrane region" description="Helical" evidence="5">
    <location>
        <begin position="298"/>
        <end position="318"/>
    </location>
</feature>
<feature type="transmembrane region" description="Helical" evidence="5">
    <location>
        <begin position="324"/>
        <end position="343"/>
    </location>
</feature>
<feature type="transmembrane region" description="Helical" evidence="5">
    <location>
        <begin position="612"/>
        <end position="634"/>
    </location>
</feature>